<dbReference type="AlphaFoldDB" id="A0A7X0LUI7"/>
<gene>
    <name evidence="1" type="ORF">HNQ79_006659</name>
</gene>
<protein>
    <submittedName>
        <fullName evidence="1">Uncharacterized protein</fullName>
    </submittedName>
</protein>
<evidence type="ECO:0000313" key="1">
    <source>
        <dbReference type="EMBL" id="MBB6440146.1"/>
    </source>
</evidence>
<organism evidence="1 2">
    <name type="scientific">Streptomyces candidus</name>
    <dbReference type="NCBI Taxonomy" id="67283"/>
    <lineage>
        <taxon>Bacteria</taxon>
        <taxon>Bacillati</taxon>
        <taxon>Actinomycetota</taxon>
        <taxon>Actinomycetes</taxon>
        <taxon>Kitasatosporales</taxon>
        <taxon>Streptomycetaceae</taxon>
        <taxon>Streptomyces</taxon>
    </lineage>
</organism>
<name>A0A7X0LUI7_9ACTN</name>
<dbReference type="EMBL" id="JACHEM010000040">
    <property type="protein sequence ID" value="MBB6440146.1"/>
    <property type="molecule type" value="Genomic_DNA"/>
</dbReference>
<keyword evidence="2" id="KW-1185">Reference proteome</keyword>
<evidence type="ECO:0000313" key="2">
    <source>
        <dbReference type="Proteomes" id="UP000540423"/>
    </source>
</evidence>
<accession>A0A7X0LUI7</accession>
<dbReference type="Proteomes" id="UP000540423">
    <property type="component" value="Unassembled WGS sequence"/>
</dbReference>
<proteinExistence type="predicted"/>
<reference evidence="1 2" key="1">
    <citation type="submission" date="2020-08" db="EMBL/GenBank/DDBJ databases">
        <title>Genomic Encyclopedia of Type Strains, Phase IV (KMG-IV): sequencing the most valuable type-strain genomes for metagenomic binning, comparative biology and taxonomic classification.</title>
        <authorList>
            <person name="Goeker M."/>
        </authorList>
    </citation>
    <scope>NUCLEOTIDE SEQUENCE [LARGE SCALE GENOMIC DNA]</scope>
    <source>
        <strain evidence="1 2">DSM 40141</strain>
    </source>
</reference>
<comment type="caution">
    <text evidence="1">The sequence shown here is derived from an EMBL/GenBank/DDBJ whole genome shotgun (WGS) entry which is preliminary data.</text>
</comment>
<dbReference type="RefSeq" id="WP_185036602.1">
    <property type="nucleotide sequence ID" value="NZ_BNBN01000030.1"/>
</dbReference>
<sequence>MDIRRRTTLPPHDPRRAVTDLALSQATAHLATWPTGPARCARDRALAVCALSVHLGRLTPSDRPFTLKELGPAVS</sequence>